<name>A0AAD6ZQX5_9AGAR</name>
<dbReference type="InterPro" id="IPR032675">
    <property type="entry name" value="LRR_dom_sf"/>
</dbReference>
<evidence type="ECO:0000313" key="1">
    <source>
        <dbReference type="EMBL" id="KAJ7334665.1"/>
    </source>
</evidence>
<reference evidence="1" key="1">
    <citation type="submission" date="2023-03" db="EMBL/GenBank/DDBJ databases">
        <title>Massive genome expansion in bonnet fungi (Mycena s.s.) driven by repeated elements and novel gene families across ecological guilds.</title>
        <authorList>
            <consortium name="Lawrence Berkeley National Laboratory"/>
            <person name="Harder C.B."/>
            <person name="Miyauchi S."/>
            <person name="Viragh M."/>
            <person name="Kuo A."/>
            <person name="Thoen E."/>
            <person name="Andreopoulos B."/>
            <person name="Lu D."/>
            <person name="Skrede I."/>
            <person name="Drula E."/>
            <person name="Henrissat B."/>
            <person name="Morin E."/>
            <person name="Kohler A."/>
            <person name="Barry K."/>
            <person name="LaButti K."/>
            <person name="Morin E."/>
            <person name="Salamov A."/>
            <person name="Lipzen A."/>
            <person name="Mereny Z."/>
            <person name="Hegedus B."/>
            <person name="Baldrian P."/>
            <person name="Stursova M."/>
            <person name="Weitz H."/>
            <person name="Taylor A."/>
            <person name="Grigoriev I.V."/>
            <person name="Nagy L.G."/>
            <person name="Martin F."/>
            <person name="Kauserud H."/>
        </authorList>
    </citation>
    <scope>NUCLEOTIDE SEQUENCE</scope>
    <source>
        <strain evidence="1">CBHHK002</strain>
    </source>
</reference>
<comment type="caution">
    <text evidence="1">The sequence shown here is derived from an EMBL/GenBank/DDBJ whole genome shotgun (WGS) entry which is preliminary data.</text>
</comment>
<accession>A0AAD6ZQX5</accession>
<dbReference type="Gene3D" id="3.80.10.10">
    <property type="entry name" value="Ribonuclease Inhibitor"/>
    <property type="match status" value="1"/>
</dbReference>
<sequence>MTVDLPQELIDLVIDLIAVDSWLSLSACSLVCRSWVSRTRSHLFQRCKTLMTHNIFYFLDLQQSPYCTFLTHVRIVRFSIRRLFPVDAIAAAAGQVRLTDVRTLEMRIQYSGCPEGVYSLLASAFPDITDLHLFSDTRVPLPLMDFISCFPALRELRIKDCDRDSDSPYTPSDAIPPPGLRSLDLAGNAPGPILAWLHAAGHLPNVDSVRLHQLRSDHIPVARTALPQIGRALRTLDLSLDLPFDVPTLSWLDLSLHPGLRSLAIRRVSGGYHDFGANQVLPLLSTLAAPNLERLEMDFNRPFFQSADWAVLDTLLCPARFPCLRHIMVVLPAYRNHNDDFLAEALPTLEAAGVLCLGYPTAWGARVASTASTALLPITELRRLASSILYGRNFALPVKP</sequence>
<proteinExistence type="predicted"/>
<dbReference type="Proteomes" id="UP001218218">
    <property type="component" value="Unassembled WGS sequence"/>
</dbReference>
<dbReference type="AlphaFoldDB" id="A0AAD6ZQX5"/>
<gene>
    <name evidence="1" type="ORF">DFH08DRAFT_290643</name>
</gene>
<dbReference type="EMBL" id="JARIHO010000032">
    <property type="protein sequence ID" value="KAJ7334665.1"/>
    <property type="molecule type" value="Genomic_DNA"/>
</dbReference>
<evidence type="ECO:0000313" key="2">
    <source>
        <dbReference type="Proteomes" id="UP001218218"/>
    </source>
</evidence>
<dbReference type="SUPFAM" id="SSF52047">
    <property type="entry name" value="RNI-like"/>
    <property type="match status" value="1"/>
</dbReference>
<organism evidence="1 2">
    <name type="scientific">Mycena albidolilacea</name>
    <dbReference type="NCBI Taxonomy" id="1033008"/>
    <lineage>
        <taxon>Eukaryota</taxon>
        <taxon>Fungi</taxon>
        <taxon>Dikarya</taxon>
        <taxon>Basidiomycota</taxon>
        <taxon>Agaricomycotina</taxon>
        <taxon>Agaricomycetes</taxon>
        <taxon>Agaricomycetidae</taxon>
        <taxon>Agaricales</taxon>
        <taxon>Marasmiineae</taxon>
        <taxon>Mycenaceae</taxon>
        <taxon>Mycena</taxon>
    </lineage>
</organism>
<evidence type="ECO:0008006" key="3">
    <source>
        <dbReference type="Google" id="ProtNLM"/>
    </source>
</evidence>
<protein>
    <recommendedName>
        <fullName evidence="3">F-box domain-containing protein</fullName>
    </recommendedName>
</protein>
<keyword evidence="2" id="KW-1185">Reference proteome</keyword>